<evidence type="ECO:0000256" key="10">
    <source>
        <dbReference type="ARBA" id="ARBA00023204"/>
    </source>
</evidence>
<keyword evidence="11" id="KW-0413">Isomerase</keyword>
<evidence type="ECO:0000256" key="3">
    <source>
        <dbReference type="ARBA" id="ARBA00022741"/>
    </source>
</evidence>
<evidence type="ECO:0000256" key="2">
    <source>
        <dbReference type="ARBA" id="ARBA00017846"/>
    </source>
</evidence>
<keyword evidence="10 15" id="KW-0234">DNA repair</keyword>
<dbReference type="CDD" id="cd17992">
    <property type="entry name" value="DEXHc_RecG"/>
    <property type="match status" value="1"/>
</dbReference>
<dbReference type="SMART" id="SM00487">
    <property type="entry name" value="DEXDc"/>
    <property type="match status" value="1"/>
</dbReference>
<dbReference type="EMBL" id="DVFV01000142">
    <property type="protein sequence ID" value="HIQ91591.1"/>
    <property type="molecule type" value="Genomic_DNA"/>
</dbReference>
<dbReference type="Pfam" id="PF17191">
    <property type="entry name" value="RecG_wedge"/>
    <property type="match status" value="1"/>
</dbReference>
<dbReference type="GO" id="GO:0003677">
    <property type="term" value="F:DNA binding"/>
    <property type="evidence" value="ECO:0007669"/>
    <property type="project" value="UniProtKB-KW"/>
</dbReference>
<keyword evidence="6 15" id="KW-0347">Helicase</keyword>
<dbReference type="Pfam" id="PF00271">
    <property type="entry name" value="Helicase_C"/>
    <property type="match status" value="1"/>
</dbReference>
<dbReference type="GO" id="GO:0016787">
    <property type="term" value="F:hydrolase activity"/>
    <property type="evidence" value="ECO:0007669"/>
    <property type="project" value="UniProtKB-KW"/>
</dbReference>
<dbReference type="SUPFAM" id="SSF50249">
    <property type="entry name" value="Nucleic acid-binding proteins"/>
    <property type="match status" value="1"/>
</dbReference>
<evidence type="ECO:0000256" key="1">
    <source>
        <dbReference type="ARBA" id="ARBA00007504"/>
    </source>
</evidence>
<evidence type="ECO:0000256" key="15">
    <source>
        <dbReference type="RuleBase" id="RU363016"/>
    </source>
</evidence>
<feature type="domain" description="Helicase ATP-binding" evidence="16">
    <location>
        <begin position="261"/>
        <end position="420"/>
    </location>
</feature>
<name>A0A9D1D0M4_9FIRM</name>
<reference evidence="18" key="1">
    <citation type="submission" date="2020-10" db="EMBL/GenBank/DDBJ databases">
        <authorList>
            <person name="Gilroy R."/>
        </authorList>
    </citation>
    <scope>NUCLEOTIDE SEQUENCE</scope>
    <source>
        <strain evidence="18">CHK147-3167</strain>
    </source>
</reference>
<evidence type="ECO:0000256" key="11">
    <source>
        <dbReference type="ARBA" id="ARBA00023235"/>
    </source>
</evidence>
<dbReference type="InterPro" id="IPR027417">
    <property type="entry name" value="P-loop_NTPase"/>
</dbReference>
<evidence type="ECO:0000256" key="13">
    <source>
        <dbReference type="ARBA" id="ARBA00034808"/>
    </source>
</evidence>
<dbReference type="Pfam" id="PF00270">
    <property type="entry name" value="DEAD"/>
    <property type="match status" value="1"/>
</dbReference>
<dbReference type="NCBIfam" id="NF008165">
    <property type="entry name" value="PRK10917.1-3"/>
    <property type="match status" value="1"/>
</dbReference>
<dbReference type="GO" id="GO:0006310">
    <property type="term" value="P:DNA recombination"/>
    <property type="evidence" value="ECO:0007669"/>
    <property type="project" value="UniProtKB-UniRule"/>
</dbReference>
<keyword evidence="8" id="KW-0238">DNA-binding</keyword>
<evidence type="ECO:0000256" key="12">
    <source>
        <dbReference type="ARBA" id="ARBA00034617"/>
    </source>
</evidence>
<comment type="caution">
    <text evidence="18">The sequence shown here is derived from an EMBL/GenBank/DDBJ whole genome shotgun (WGS) entry which is preliminary data.</text>
</comment>
<dbReference type="InterPro" id="IPR045562">
    <property type="entry name" value="RecG_dom3_C"/>
</dbReference>
<dbReference type="PROSITE" id="PS51192">
    <property type="entry name" value="HELICASE_ATP_BIND_1"/>
    <property type="match status" value="1"/>
</dbReference>
<feature type="domain" description="Helicase C-terminal" evidence="17">
    <location>
        <begin position="439"/>
        <end position="595"/>
    </location>
</feature>
<evidence type="ECO:0000256" key="4">
    <source>
        <dbReference type="ARBA" id="ARBA00022763"/>
    </source>
</evidence>
<dbReference type="InterPro" id="IPR011545">
    <property type="entry name" value="DEAD/DEAH_box_helicase_dom"/>
</dbReference>
<dbReference type="AlphaFoldDB" id="A0A9D1D0M4"/>
<protein>
    <recommendedName>
        <fullName evidence="2 15">ATP-dependent DNA helicase RecG</fullName>
        <ecNumber evidence="13 15">5.6.2.4</ecNumber>
    </recommendedName>
</protein>
<dbReference type="PROSITE" id="PS51194">
    <property type="entry name" value="HELICASE_CTER"/>
    <property type="match status" value="1"/>
</dbReference>
<evidence type="ECO:0000259" key="17">
    <source>
        <dbReference type="PROSITE" id="PS51194"/>
    </source>
</evidence>
<keyword evidence="4 15" id="KW-0227">DNA damage</keyword>
<accession>A0A9D1D0M4</accession>
<evidence type="ECO:0000313" key="18">
    <source>
        <dbReference type="EMBL" id="HIQ91591.1"/>
    </source>
</evidence>
<keyword evidence="3 15" id="KW-0547">Nucleotide-binding</keyword>
<evidence type="ECO:0000256" key="9">
    <source>
        <dbReference type="ARBA" id="ARBA00023172"/>
    </source>
</evidence>
<dbReference type="InterPro" id="IPR012340">
    <property type="entry name" value="NA-bd_OB-fold"/>
</dbReference>
<keyword evidence="7 15" id="KW-0067">ATP-binding</keyword>
<dbReference type="Gene3D" id="3.40.50.300">
    <property type="entry name" value="P-loop containing nucleotide triphosphate hydrolases"/>
    <property type="match status" value="2"/>
</dbReference>
<dbReference type="NCBIfam" id="TIGR00643">
    <property type="entry name" value="recG"/>
    <property type="match status" value="1"/>
</dbReference>
<evidence type="ECO:0000256" key="8">
    <source>
        <dbReference type="ARBA" id="ARBA00023125"/>
    </source>
</evidence>
<dbReference type="EC" id="5.6.2.4" evidence="13 15"/>
<reference evidence="18" key="2">
    <citation type="journal article" date="2021" name="PeerJ">
        <title>Extensive microbial diversity within the chicken gut microbiome revealed by metagenomics and culture.</title>
        <authorList>
            <person name="Gilroy R."/>
            <person name="Ravi A."/>
            <person name="Getino M."/>
            <person name="Pursley I."/>
            <person name="Horton D.L."/>
            <person name="Alikhan N.F."/>
            <person name="Baker D."/>
            <person name="Gharbi K."/>
            <person name="Hall N."/>
            <person name="Watson M."/>
            <person name="Adriaenssens E.M."/>
            <person name="Foster-Nyarko E."/>
            <person name="Jarju S."/>
            <person name="Secka A."/>
            <person name="Antonio M."/>
            <person name="Oren A."/>
            <person name="Chaudhuri R.R."/>
            <person name="La Ragione R."/>
            <person name="Hildebrand F."/>
            <person name="Pallen M.J."/>
        </authorList>
    </citation>
    <scope>NUCLEOTIDE SEQUENCE</scope>
    <source>
        <strain evidence="18">CHK147-3167</strain>
    </source>
</reference>
<dbReference type="InterPro" id="IPR047112">
    <property type="entry name" value="RecG/Mfd"/>
</dbReference>
<evidence type="ECO:0000256" key="7">
    <source>
        <dbReference type="ARBA" id="ARBA00022840"/>
    </source>
</evidence>
<dbReference type="Pfam" id="PF19833">
    <property type="entry name" value="RecG_dom3_C"/>
    <property type="match status" value="1"/>
</dbReference>
<dbReference type="SUPFAM" id="SSF52540">
    <property type="entry name" value="P-loop containing nucleoside triphosphate hydrolases"/>
    <property type="match status" value="2"/>
</dbReference>
<dbReference type="GO" id="GO:0005524">
    <property type="term" value="F:ATP binding"/>
    <property type="evidence" value="ECO:0007669"/>
    <property type="project" value="UniProtKB-KW"/>
</dbReference>
<organism evidence="18 19">
    <name type="scientific">Candidatus Coprosoma intestinipullorum</name>
    <dbReference type="NCBI Taxonomy" id="2840752"/>
    <lineage>
        <taxon>Bacteria</taxon>
        <taxon>Bacillati</taxon>
        <taxon>Bacillota</taxon>
        <taxon>Bacillota incertae sedis</taxon>
        <taxon>Candidatus Coprosoma</taxon>
    </lineage>
</organism>
<gene>
    <name evidence="18" type="primary">recG</name>
    <name evidence="18" type="ORF">IAB27_08285</name>
</gene>
<evidence type="ECO:0000256" key="6">
    <source>
        <dbReference type="ARBA" id="ARBA00022806"/>
    </source>
</evidence>
<dbReference type="SMART" id="SM00490">
    <property type="entry name" value="HELICc"/>
    <property type="match status" value="1"/>
</dbReference>
<dbReference type="InterPro" id="IPR033454">
    <property type="entry name" value="RecG_wedge"/>
</dbReference>
<comment type="similarity">
    <text evidence="1 15">Belongs to the helicase family. RecG subfamily.</text>
</comment>
<dbReference type="InterPro" id="IPR004609">
    <property type="entry name" value="ATP-dep_DNA_helicase_RecG"/>
</dbReference>
<dbReference type="GO" id="GO:0006281">
    <property type="term" value="P:DNA repair"/>
    <property type="evidence" value="ECO:0007669"/>
    <property type="project" value="UniProtKB-UniRule"/>
</dbReference>
<sequence length="660" mass="75272">MQLSQVKGIGLNSEKYLNELGIYTAEDLIEYYPFKYEILENTDHQTIKDGDKVVIGGICENKPNVFHFNRKLNKMSFRLNTGDFITNVTIFNRAFLKTKIDIGTVLTVVGKYDQKHNLITASNLKFGILTEPEITPVYHASFKINSSKIAKFIASALKTTKVKSLIPNYLSEKYHFISKEEAVKIVHHPNSKQELDKALTVLKYEEIFEFMFKIEHLKNLKQKEGGIQRNLDITKIDEFINNLPFKLTEDQLKATKEISEDMMSSYRMNRLLQGDVGSGKTIVAVISLYLNYLSGYQGALMAPTEILAQQHYNTITKLLPNLNIVLLTGKLKTKEKREAKELISSGKANIIIGTHALISEDVTYQNLGSVITDEQHRFGVNQRSNLRNKGKRPDILYMSATPIPRTYALTLYGDMDITSIKTMPKGRKPVKTYLKSGKQITEVLYMILDEIKKGHQIYIVAPLIEESDKIDLENVYKLEEKFTKAFGKICKIGLMHGKLSNEEKDQVMNDFKEGKTKILISTTVIEVGVDVPKATMIIIFDSYRFGLSALHQLRGRVGRNDLDSYCILISDRETKRLEVLTKTSDGFKISEEDFKLRGGGEIFGLRQSGDMNFKLADIKNDYNMLVKVKEDAEEFIKSKKYLEPENREITEKLCGHKELD</sequence>
<dbReference type="PANTHER" id="PTHR47964:SF1">
    <property type="entry name" value="ATP-DEPENDENT DNA HELICASE HOMOLOG RECG, CHLOROPLASTIC"/>
    <property type="match status" value="1"/>
</dbReference>
<dbReference type="PANTHER" id="PTHR47964">
    <property type="entry name" value="ATP-DEPENDENT DNA HELICASE HOMOLOG RECG, CHLOROPLASTIC"/>
    <property type="match status" value="1"/>
</dbReference>
<dbReference type="InterPro" id="IPR014001">
    <property type="entry name" value="Helicase_ATP-bd"/>
</dbReference>
<comment type="catalytic activity">
    <reaction evidence="14 15">
        <text>ATP + H2O = ADP + phosphate + H(+)</text>
        <dbReference type="Rhea" id="RHEA:13065"/>
        <dbReference type="ChEBI" id="CHEBI:15377"/>
        <dbReference type="ChEBI" id="CHEBI:15378"/>
        <dbReference type="ChEBI" id="CHEBI:30616"/>
        <dbReference type="ChEBI" id="CHEBI:43474"/>
        <dbReference type="ChEBI" id="CHEBI:456216"/>
        <dbReference type="EC" id="5.6.2.4"/>
    </reaction>
</comment>
<evidence type="ECO:0000256" key="5">
    <source>
        <dbReference type="ARBA" id="ARBA00022801"/>
    </source>
</evidence>
<dbReference type="NCBIfam" id="NF008168">
    <property type="entry name" value="PRK10917.2-2"/>
    <property type="match status" value="1"/>
</dbReference>
<comment type="catalytic activity">
    <reaction evidence="12 15">
        <text>Couples ATP hydrolysis with the unwinding of duplex DNA by translocating in the 3'-5' direction.</text>
        <dbReference type="EC" id="5.6.2.4"/>
    </reaction>
</comment>
<proteinExistence type="inferred from homology"/>
<evidence type="ECO:0000256" key="14">
    <source>
        <dbReference type="ARBA" id="ARBA00048988"/>
    </source>
</evidence>
<dbReference type="GO" id="GO:0043138">
    <property type="term" value="F:3'-5' DNA helicase activity"/>
    <property type="evidence" value="ECO:0007669"/>
    <property type="project" value="UniProtKB-EC"/>
</dbReference>
<dbReference type="InterPro" id="IPR001650">
    <property type="entry name" value="Helicase_C-like"/>
</dbReference>
<evidence type="ECO:0000313" key="19">
    <source>
        <dbReference type="Proteomes" id="UP000886786"/>
    </source>
</evidence>
<comment type="function">
    <text evidence="15">Plays a critical role in recombination and DNA repair. Helps process Holliday junction intermediates to mature products by catalyzing branch migration. Has replication fork regression activity, unwinds stalled or blocked replication forks to make a HJ that can be resolved. Has a DNA unwinding activity characteristic of a DNA helicase with 3'-5' polarity.</text>
</comment>
<dbReference type="Proteomes" id="UP000886786">
    <property type="component" value="Unassembled WGS sequence"/>
</dbReference>
<keyword evidence="5 15" id="KW-0378">Hydrolase</keyword>
<evidence type="ECO:0000259" key="16">
    <source>
        <dbReference type="PROSITE" id="PS51192"/>
    </source>
</evidence>
<keyword evidence="9 15" id="KW-0233">DNA recombination</keyword>